<keyword evidence="1" id="KW-1133">Transmembrane helix</keyword>
<organism evidence="2">
    <name type="scientific">uncultured marine thaumarchaeote SAT1000_10_G09</name>
    <dbReference type="NCBI Taxonomy" id="1456375"/>
    <lineage>
        <taxon>Archaea</taxon>
        <taxon>Nitrososphaerota</taxon>
        <taxon>environmental samples</taxon>
    </lineage>
</organism>
<sequence length="155" mass="18046">MVNFKIIIPIIIIIIIVASLIIFTSNEETTKNEIEEKRIESGPFAIDKAQYNVGEKIFFDTDGLKFDEKGTVEFLRPINDTHHKTYIKIPFDGIDTQQFNYYFEPRLQEFTGICSMDDIAGNWKVKFSGTQYEDINFEILNQVSSWDDRLMEPVC</sequence>
<keyword evidence="1" id="KW-0472">Membrane</keyword>
<name>A0A075I4C3_9ARCH</name>
<evidence type="ECO:0000256" key="1">
    <source>
        <dbReference type="SAM" id="Phobius"/>
    </source>
</evidence>
<reference evidence="2" key="1">
    <citation type="journal article" date="2014" name="Genome Biol. Evol.">
        <title>Pangenome evidence for extensive interdomain horizontal transfer affecting lineage core and shell genes in uncultured planktonic thaumarchaeota and euryarchaeota.</title>
        <authorList>
            <person name="Deschamps P."/>
            <person name="Zivanovic Y."/>
            <person name="Moreira D."/>
            <person name="Rodriguez-Valera F."/>
            <person name="Lopez-Garcia P."/>
        </authorList>
    </citation>
    <scope>NUCLEOTIDE SEQUENCE</scope>
</reference>
<keyword evidence="1" id="KW-0812">Transmembrane</keyword>
<protein>
    <submittedName>
        <fullName evidence="2">Uncharacterized protein</fullName>
    </submittedName>
</protein>
<dbReference type="EMBL" id="KF901217">
    <property type="protein sequence ID" value="AIF22839.1"/>
    <property type="molecule type" value="Genomic_DNA"/>
</dbReference>
<feature type="transmembrane region" description="Helical" evidence="1">
    <location>
        <begin position="6"/>
        <end position="23"/>
    </location>
</feature>
<proteinExistence type="predicted"/>
<evidence type="ECO:0000313" key="2">
    <source>
        <dbReference type="EMBL" id="AIF22839.1"/>
    </source>
</evidence>
<accession>A0A075I4C3</accession>
<dbReference type="AlphaFoldDB" id="A0A075I4C3"/>